<evidence type="ECO:0000313" key="4">
    <source>
        <dbReference type="Proteomes" id="UP000015101"/>
    </source>
</evidence>
<evidence type="ECO:0000313" key="2">
    <source>
        <dbReference type="EMBL" id="ESO04917.1"/>
    </source>
</evidence>
<dbReference type="InterPro" id="IPR003609">
    <property type="entry name" value="Pan_app"/>
</dbReference>
<evidence type="ECO:0000313" key="3">
    <source>
        <dbReference type="EnsemblMetazoa" id="HelroP171919"/>
    </source>
</evidence>
<feature type="domain" description="Apple" evidence="1">
    <location>
        <begin position="15"/>
        <end position="83"/>
    </location>
</feature>
<protein>
    <recommendedName>
        <fullName evidence="1">Apple domain-containing protein</fullName>
    </recommendedName>
</protein>
<dbReference type="Proteomes" id="UP000015101">
    <property type="component" value="Unassembled WGS sequence"/>
</dbReference>
<dbReference type="PROSITE" id="PS50948">
    <property type="entry name" value="PAN"/>
    <property type="match status" value="1"/>
</dbReference>
<dbReference type="OrthoDB" id="6071271at2759"/>
<evidence type="ECO:0000259" key="1">
    <source>
        <dbReference type="PROSITE" id="PS50948"/>
    </source>
</evidence>
<dbReference type="EnsemblMetazoa" id="HelroT171919">
    <property type="protein sequence ID" value="HelroP171919"/>
    <property type="gene ID" value="HelroG171919"/>
</dbReference>
<reference evidence="2 4" key="2">
    <citation type="journal article" date="2013" name="Nature">
        <title>Insights into bilaterian evolution from three spiralian genomes.</title>
        <authorList>
            <person name="Simakov O."/>
            <person name="Marletaz F."/>
            <person name="Cho S.J."/>
            <person name="Edsinger-Gonzales E."/>
            <person name="Havlak P."/>
            <person name="Hellsten U."/>
            <person name="Kuo D.H."/>
            <person name="Larsson T."/>
            <person name="Lv J."/>
            <person name="Arendt D."/>
            <person name="Savage R."/>
            <person name="Osoegawa K."/>
            <person name="de Jong P."/>
            <person name="Grimwood J."/>
            <person name="Chapman J.A."/>
            <person name="Shapiro H."/>
            <person name="Aerts A."/>
            <person name="Otillar R.P."/>
            <person name="Terry A.Y."/>
            <person name="Boore J.L."/>
            <person name="Grigoriev I.V."/>
            <person name="Lindberg D.R."/>
            <person name="Seaver E.C."/>
            <person name="Weisblat D.A."/>
            <person name="Putnam N.H."/>
            <person name="Rokhsar D.S."/>
        </authorList>
    </citation>
    <scope>NUCLEOTIDE SEQUENCE</scope>
</reference>
<proteinExistence type="predicted"/>
<sequence>MNCFSSFKEDNMSFCSCDPAIEDRSWSTFSFLEALMLCSMRCSQTASCVAYNFFSATNQCQLFNQTLNKFSVLPGCQYFLKKALTINADDGFNEFYINGDNIPASYFPNAAKVIRPDTYYLMDNLVVLAIKSHNGAAYGGLAASTTDGYVLTNETWKCTESYYNGWYKINYNDSSWSPAIVTKISAGSLFNVNTKWISVSTKCKNCDFYCRKNVLGNFKFLEI</sequence>
<dbReference type="AlphaFoldDB" id="T1F4U8"/>
<reference evidence="3" key="3">
    <citation type="submission" date="2015-06" db="UniProtKB">
        <authorList>
            <consortium name="EnsemblMetazoa"/>
        </authorList>
    </citation>
    <scope>IDENTIFICATION</scope>
</reference>
<accession>T1F4U8</accession>
<keyword evidence="4" id="KW-1185">Reference proteome</keyword>
<dbReference type="InParanoid" id="T1F4U8"/>
<dbReference type="KEGG" id="hro:HELRODRAFT_171919"/>
<dbReference type="CTD" id="20203847"/>
<name>T1F4U8_HELRO</name>
<dbReference type="Gene3D" id="2.60.120.260">
    <property type="entry name" value="Galactose-binding domain-like"/>
    <property type="match status" value="1"/>
</dbReference>
<organism evidence="3 4">
    <name type="scientific">Helobdella robusta</name>
    <name type="common">Californian leech</name>
    <dbReference type="NCBI Taxonomy" id="6412"/>
    <lineage>
        <taxon>Eukaryota</taxon>
        <taxon>Metazoa</taxon>
        <taxon>Spiralia</taxon>
        <taxon>Lophotrochozoa</taxon>
        <taxon>Annelida</taxon>
        <taxon>Clitellata</taxon>
        <taxon>Hirudinea</taxon>
        <taxon>Rhynchobdellida</taxon>
        <taxon>Glossiphoniidae</taxon>
        <taxon>Helobdella</taxon>
    </lineage>
</organism>
<dbReference type="EMBL" id="AMQM01003969">
    <property type="status" value="NOT_ANNOTATED_CDS"/>
    <property type="molecule type" value="Genomic_DNA"/>
</dbReference>
<dbReference type="RefSeq" id="XP_009016850.1">
    <property type="nucleotide sequence ID" value="XM_009018602.1"/>
</dbReference>
<dbReference type="GeneID" id="20203847"/>
<reference evidence="4" key="1">
    <citation type="submission" date="2012-12" db="EMBL/GenBank/DDBJ databases">
        <authorList>
            <person name="Hellsten U."/>
            <person name="Grimwood J."/>
            <person name="Chapman J.A."/>
            <person name="Shapiro H."/>
            <person name="Aerts A."/>
            <person name="Otillar R.P."/>
            <person name="Terry A.Y."/>
            <person name="Boore J.L."/>
            <person name="Simakov O."/>
            <person name="Marletaz F."/>
            <person name="Cho S.-J."/>
            <person name="Edsinger-Gonzales E."/>
            <person name="Havlak P."/>
            <person name="Kuo D.-H."/>
            <person name="Larsson T."/>
            <person name="Lv J."/>
            <person name="Arendt D."/>
            <person name="Savage R."/>
            <person name="Osoegawa K."/>
            <person name="de Jong P."/>
            <person name="Lindberg D.R."/>
            <person name="Seaver E.C."/>
            <person name="Weisblat D.A."/>
            <person name="Putnam N.H."/>
            <person name="Grigoriev I.V."/>
            <person name="Rokhsar D.S."/>
        </authorList>
    </citation>
    <scope>NUCLEOTIDE SEQUENCE</scope>
</reference>
<dbReference type="HOGENOM" id="CLU_066319_0_0_1"/>
<dbReference type="EMBL" id="KB096411">
    <property type="protein sequence ID" value="ESO04917.1"/>
    <property type="molecule type" value="Genomic_DNA"/>
</dbReference>
<gene>
    <name evidence="3" type="primary">20203847</name>
    <name evidence="2" type="ORF">HELRODRAFT_171919</name>
</gene>